<evidence type="ECO:0000256" key="7">
    <source>
        <dbReference type="PROSITE-ProRule" id="PRU01011"/>
    </source>
</evidence>
<name>A0A6G1PK88_CHAAH</name>
<keyword evidence="5" id="KW-1015">Disulfide bond</keyword>
<dbReference type="GO" id="GO:0030247">
    <property type="term" value="F:polysaccharide binding"/>
    <property type="evidence" value="ECO:0007669"/>
    <property type="project" value="InterPro"/>
</dbReference>
<dbReference type="InterPro" id="IPR036024">
    <property type="entry name" value="Somatomedin_B-like_dom_sf"/>
</dbReference>
<evidence type="ECO:0000256" key="8">
    <source>
        <dbReference type="SAM" id="MobiDB-lite"/>
    </source>
</evidence>
<keyword evidence="11" id="KW-1185">Reference proteome</keyword>
<feature type="repeat" description="Hemopexin" evidence="7">
    <location>
        <begin position="498"/>
        <end position="545"/>
    </location>
</feature>
<dbReference type="SMART" id="SM00201">
    <property type="entry name" value="SO"/>
    <property type="match status" value="2"/>
</dbReference>
<dbReference type="PROSITE" id="PS00524">
    <property type="entry name" value="SMB_1"/>
    <property type="match status" value="2"/>
</dbReference>
<dbReference type="PANTHER" id="PTHR22917">
    <property type="entry name" value="HEMOPEXIN DOMAIN-CONTAINING PROTEIN"/>
    <property type="match status" value="1"/>
</dbReference>
<feature type="domain" description="SMB" evidence="9">
    <location>
        <begin position="5"/>
        <end position="44"/>
    </location>
</feature>
<evidence type="ECO:0000256" key="1">
    <source>
        <dbReference type="ARBA" id="ARBA00004613"/>
    </source>
</evidence>
<proteinExistence type="predicted"/>
<dbReference type="PROSITE" id="PS50958">
    <property type="entry name" value="SMB_2"/>
    <property type="match status" value="2"/>
</dbReference>
<feature type="compositionally biased region" description="Low complexity" evidence="8">
    <location>
        <begin position="119"/>
        <end position="132"/>
    </location>
</feature>
<feature type="domain" description="SMB" evidence="9">
    <location>
        <begin position="45"/>
        <end position="89"/>
    </location>
</feature>
<dbReference type="PROSITE" id="PS00024">
    <property type="entry name" value="HEMOPEXIN"/>
    <property type="match status" value="1"/>
</dbReference>
<evidence type="ECO:0000256" key="4">
    <source>
        <dbReference type="ARBA" id="ARBA00022737"/>
    </source>
</evidence>
<evidence type="ECO:0000256" key="6">
    <source>
        <dbReference type="ARBA" id="ARBA00023180"/>
    </source>
</evidence>
<dbReference type="PRINTS" id="PR00022">
    <property type="entry name" value="SOMATOMEDINB"/>
</dbReference>
<dbReference type="SUPFAM" id="SSF50923">
    <property type="entry name" value="Hemopexin-like domain"/>
    <property type="match status" value="1"/>
</dbReference>
<dbReference type="PANTHER" id="PTHR22917:SF1">
    <property type="entry name" value="PROTEOGLYCAN 4"/>
    <property type="match status" value="1"/>
</dbReference>
<dbReference type="Pfam" id="PF00045">
    <property type="entry name" value="Hemopexin"/>
    <property type="match status" value="2"/>
</dbReference>
<protein>
    <submittedName>
        <fullName evidence="10">Proteoglycan 4 Lubricin Megakaryocyte-stimulating factor</fullName>
    </submittedName>
</protein>
<evidence type="ECO:0000256" key="3">
    <source>
        <dbReference type="ARBA" id="ARBA00022729"/>
    </source>
</evidence>
<feature type="compositionally biased region" description="Polar residues" evidence="8">
    <location>
        <begin position="300"/>
        <end position="311"/>
    </location>
</feature>
<dbReference type="GO" id="GO:0006955">
    <property type="term" value="P:immune response"/>
    <property type="evidence" value="ECO:0007669"/>
    <property type="project" value="InterPro"/>
</dbReference>
<dbReference type="InterPro" id="IPR018486">
    <property type="entry name" value="Hemopexin_CS"/>
</dbReference>
<dbReference type="InterPro" id="IPR000585">
    <property type="entry name" value="Hemopexin-like_dom"/>
</dbReference>
<evidence type="ECO:0000313" key="10">
    <source>
        <dbReference type="EMBL" id="KAF3690695.1"/>
    </source>
</evidence>
<feature type="region of interest" description="Disordered" evidence="8">
    <location>
        <begin position="300"/>
        <end position="327"/>
    </location>
</feature>
<feature type="region of interest" description="Disordered" evidence="8">
    <location>
        <begin position="96"/>
        <end position="183"/>
    </location>
</feature>
<organism evidence="10 11">
    <name type="scientific">Channa argus</name>
    <name type="common">Northern snakehead</name>
    <name type="synonym">Ophicephalus argus</name>
    <dbReference type="NCBI Taxonomy" id="215402"/>
    <lineage>
        <taxon>Eukaryota</taxon>
        <taxon>Metazoa</taxon>
        <taxon>Chordata</taxon>
        <taxon>Craniata</taxon>
        <taxon>Vertebrata</taxon>
        <taxon>Euteleostomi</taxon>
        <taxon>Actinopterygii</taxon>
        <taxon>Neopterygii</taxon>
        <taxon>Teleostei</taxon>
        <taxon>Neoteleostei</taxon>
        <taxon>Acanthomorphata</taxon>
        <taxon>Anabantaria</taxon>
        <taxon>Anabantiformes</taxon>
        <taxon>Channoidei</taxon>
        <taxon>Channidae</taxon>
        <taxon>Channa</taxon>
    </lineage>
</organism>
<dbReference type="GO" id="GO:0005615">
    <property type="term" value="C:extracellular space"/>
    <property type="evidence" value="ECO:0007669"/>
    <property type="project" value="TreeGrafter"/>
</dbReference>
<accession>A0A6G1PK88</accession>
<dbReference type="AlphaFoldDB" id="A0A6G1PK88"/>
<dbReference type="CDD" id="cd00094">
    <property type="entry name" value="HX"/>
    <property type="match status" value="1"/>
</dbReference>
<dbReference type="Gene3D" id="4.10.410.20">
    <property type="match status" value="2"/>
</dbReference>
<keyword evidence="3" id="KW-0732">Signal</keyword>
<dbReference type="Proteomes" id="UP000503349">
    <property type="component" value="Chromosome 6"/>
</dbReference>
<dbReference type="Gene3D" id="2.110.10.10">
    <property type="entry name" value="Hemopexin-like domain"/>
    <property type="match status" value="1"/>
</dbReference>
<keyword evidence="2" id="KW-0964">Secreted</keyword>
<evidence type="ECO:0000313" key="11">
    <source>
        <dbReference type="Proteomes" id="UP000503349"/>
    </source>
</evidence>
<feature type="compositionally biased region" description="Polar residues" evidence="8">
    <location>
        <begin position="353"/>
        <end position="366"/>
    </location>
</feature>
<dbReference type="SUPFAM" id="SSF90188">
    <property type="entry name" value="Somatomedin B domain"/>
    <property type="match status" value="2"/>
</dbReference>
<dbReference type="InterPro" id="IPR020436">
    <property type="entry name" value="SMB_chordata"/>
</dbReference>
<feature type="compositionally biased region" description="Polar residues" evidence="8">
    <location>
        <begin position="386"/>
        <end position="400"/>
    </location>
</feature>
<dbReference type="PROSITE" id="PS51642">
    <property type="entry name" value="HEMOPEXIN_2"/>
    <property type="match status" value="1"/>
</dbReference>
<keyword evidence="4" id="KW-0677">Repeat</keyword>
<dbReference type="InterPro" id="IPR036375">
    <property type="entry name" value="Hemopexin-like_dom_sf"/>
</dbReference>
<evidence type="ECO:0000256" key="2">
    <source>
        <dbReference type="ARBA" id="ARBA00022525"/>
    </source>
</evidence>
<comment type="subcellular location">
    <subcellularLocation>
        <location evidence="1">Secreted</location>
    </subcellularLocation>
</comment>
<feature type="compositionally biased region" description="Polar residues" evidence="8">
    <location>
        <begin position="133"/>
        <end position="160"/>
    </location>
</feature>
<dbReference type="Pfam" id="PF01033">
    <property type="entry name" value="Somatomedin_B"/>
    <property type="match status" value="2"/>
</dbReference>
<feature type="compositionally biased region" description="Low complexity" evidence="8">
    <location>
        <begin position="312"/>
        <end position="321"/>
    </location>
</feature>
<gene>
    <name evidence="10" type="ORF">EXN66_Car006368</name>
</gene>
<reference evidence="10 11" key="1">
    <citation type="submission" date="2019-02" db="EMBL/GenBank/DDBJ databases">
        <title>Opniocepnalus argus genome.</title>
        <authorList>
            <person name="Zhou C."/>
            <person name="Xiao S."/>
        </authorList>
    </citation>
    <scope>NUCLEOTIDE SEQUENCE [LARGE SCALE GENOMIC DNA]</scope>
    <source>
        <strain evidence="10">OARG1902GOOAL</strain>
        <tissue evidence="10">Muscle</tissue>
    </source>
</reference>
<dbReference type="InterPro" id="IPR018487">
    <property type="entry name" value="Hemopexin-like_repeat"/>
</dbReference>
<dbReference type="GO" id="GO:0005044">
    <property type="term" value="F:scavenger receptor activity"/>
    <property type="evidence" value="ECO:0007669"/>
    <property type="project" value="InterPro"/>
</dbReference>
<dbReference type="EMBL" id="CM015717">
    <property type="protein sequence ID" value="KAF3690695.1"/>
    <property type="molecule type" value="Genomic_DNA"/>
</dbReference>
<feature type="compositionally biased region" description="Polar residues" evidence="8">
    <location>
        <begin position="170"/>
        <end position="182"/>
    </location>
</feature>
<reference evidence="11" key="2">
    <citation type="submission" date="2019-02" db="EMBL/GenBank/DDBJ databases">
        <title>Opniocepnalus argus Var Kimnra genome.</title>
        <authorList>
            <person name="Zhou C."/>
            <person name="Xiao S."/>
        </authorList>
    </citation>
    <scope>NUCLEOTIDE SEQUENCE [LARGE SCALE GENOMIC DNA]</scope>
</reference>
<evidence type="ECO:0000256" key="5">
    <source>
        <dbReference type="ARBA" id="ARBA00023157"/>
    </source>
</evidence>
<feature type="region of interest" description="Disordered" evidence="8">
    <location>
        <begin position="353"/>
        <end position="453"/>
    </location>
</feature>
<dbReference type="SMART" id="SM00120">
    <property type="entry name" value="HX"/>
    <property type="match status" value="2"/>
</dbReference>
<sequence>MHELFLDSCKGRCGAEYYRGYTCQCDYTCLRYEECCKDYESLCTTKNSCKGRCGETFQRGRLCSCDSECVKYKQCCHDYQSNCHAGEAVEQPSTFDDAENNKIVPSDGLSNNGVEDPETGPTPESTSGSGSTVDQLHQVSTEPSLEFSTESVAVTSQAEMTPSKDEPTQADGSSSTLYTASTEGPAESTGLYMLSFSKFGSHHVCLPPDASDLVTSTVPGATVPQDTTGSVALASTTVLESSGQTPEDDIFPELQMINSTGSSSHNPDVTSQPVNTVYYSPEASVSTELNLPVLETTQANTTPASATSDLIPSSEPTTSNPEPDDVQNAQHLTTKLPFDRPTDVTTAGSLSVHNVMTTNGPSSTAAVQDDVTPPITSADPAEDTSEMATPQPSEATSKPQDQPDPYKPSPAKPSLAKPTLKPETKPLVPEATLNTDDSRDYQADDSNDTNLCSGRPVSAVTTLKNGTVVVFRGHYFWFLDSNRVPGPARGITQVWGVPSPVDTVFTRCNCQGKTYIFKGPQYWRFENDVLDSGYPKVIQTGFDGLRGHIIAALSIPQYQRRRESVFFFKRGGFVQKYSYQFGSSATCGTTGKYIISTVPKRMARQADSAIDIQKSWRGFPSIITAAVSVPNNREPEGYKYYIFSRSKSYNVRMDGEQPVIGPSNAKSPQSNNFFKCPKKV</sequence>
<evidence type="ECO:0000259" key="9">
    <source>
        <dbReference type="PROSITE" id="PS50958"/>
    </source>
</evidence>
<keyword evidence="6" id="KW-0325">Glycoprotein</keyword>
<dbReference type="InterPro" id="IPR001212">
    <property type="entry name" value="Somatomedin_B_dom"/>
</dbReference>
<dbReference type="InterPro" id="IPR051298">
    <property type="entry name" value="Heme_transport/Cell_adhesion"/>
</dbReference>